<sequence>MDLDQHCLPRYQFSERHQRLIAAPAAAVPDAVEDLVRFDDPLVRPLLALREAPGRLACWAGTTT</sequence>
<keyword evidence="2" id="KW-1185">Reference proteome</keyword>
<organism evidence="1 2">
    <name type="scientific">Pseudomonas paraeruginosa</name>
    <dbReference type="NCBI Taxonomy" id="2994495"/>
    <lineage>
        <taxon>Bacteria</taxon>
        <taxon>Pseudomonadati</taxon>
        <taxon>Pseudomonadota</taxon>
        <taxon>Gammaproteobacteria</taxon>
        <taxon>Pseudomonadales</taxon>
        <taxon>Pseudomonadaceae</taxon>
        <taxon>Pseudomonas</taxon>
    </lineage>
</organism>
<dbReference type="Proteomes" id="UP000238390">
    <property type="component" value="Chromosome"/>
</dbReference>
<reference evidence="1 2" key="1">
    <citation type="submission" date="2018-02" db="EMBL/GenBank/DDBJ databases">
        <title>FDA/CDC Antimicrobial Resistant Isolate Bank Genome Sequencing.</title>
        <authorList>
            <person name="Benahmed F.H."/>
            <person name="Lutgring J.D."/>
            <person name="Yoo B."/>
            <person name="Machado M."/>
            <person name="Brown A."/>
            <person name="McAllister G."/>
            <person name="Perry A."/>
            <person name="Halpin A.L."/>
            <person name="Vavikolanu K."/>
            <person name="Ott S."/>
            <person name="Zhao X."/>
            <person name="Tallon L.J."/>
            <person name="Sadzewicz L."/>
            <person name="Aluvathingal J."/>
            <person name="Nadendla S."/>
            <person name="Voskania-kordi A."/>
            <person name="Simonyan V."/>
            <person name="Patel J."/>
            <person name="Shawar R.M."/>
        </authorList>
    </citation>
    <scope>NUCLEOTIDE SEQUENCE [LARGE SCALE GENOMIC DNA]</scope>
    <source>
        <strain evidence="1 2">AR_0356</strain>
    </source>
</reference>
<dbReference type="AlphaFoldDB" id="A0A2R3IUU3"/>
<proteinExistence type="predicted"/>
<gene>
    <name evidence="1" type="ORF">CSB93_0939</name>
</gene>
<dbReference type="RefSeq" id="WP_199914748.1">
    <property type="nucleotide sequence ID" value="NZ_CP027169.1"/>
</dbReference>
<dbReference type="EMBL" id="CP027169">
    <property type="protein sequence ID" value="AVK05686.1"/>
    <property type="molecule type" value="Genomic_DNA"/>
</dbReference>
<evidence type="ECO:0000313" key="2">
    <source>
        <dbReference type="Proteomes" id="UP000238390"/>
    </source>
</evidence>
<evidence type="ECO:0000313" key="1">
    <source>
        <dbReference type="EMBL" id="AVK05686.1"/>
    </source>
</evidence>
<name>A0A2R3IUU3_9PSED</name>
<accession>A0A2R3IUU3</accession>
<protein>
    <submittedName>
        <fullName evidence="1">Uncharacterized protein</fullName>
    </submittedName>
</protein>